<accession>A0ABQ5UCY8</accession>
<evidence type="ECO:0000259" key="2">
    <source>
        <dbReference type="Pfam" id="PF04909"/>
    </source>
</evidence>
<gene>
    <name evidence="3" type="ORF">GCM10007913_14100</name>
</gene>
<dbReference type="EMBL" id="BSNG01000001">
    <property type="protein sequence ID" value="GLQ09478.1"/>
    <property type="molecule type" value="Genomic_DNA"/>
</dbReference>
<dbReference type="Pfam" id="PF04909">
    <property type="entry name" value="Amidohydro_2"/>
    <property type="match status" value="1"/>
</dbReference>
<comment type="caution">
    <text evidence="3">The sequence shown here is derived from an EMBL/GenBank/DDBJ whole genome shotgun (WGS) entry which is preliminary data.</text>
</comment>
<dbReference type="SUPFAM" id="SSF51556">
    <property type="entry name" value="Metallo-dependent hydrolases"/>
    <property type="match status" value="1"/>
</dbReference>
<dbReference type="PANTHER" id="PTHR21240:SF28">
    <property type="entry name" value="ISO-OROTATE DECARBOXYLASE (EUROFUNG)"/>
    <property type="match status" value="1"/>
</dbReference>
<reference evidence="3" key="1">
    <citation type="journal article" date="2014" name="Int. J. Syst. Evol. Microbiol.">
        <title>Complete genome of a new Firmicutes species belonging to the dominant human colonic microbiota ('Ruminococcus bicirculans') reveals two chromosomes and a selective capacity to utilize plant glucans.</title>
        <authorList>
            <consortium name="NISC Comparative Sequencing Program"/>
            <person name="Wegmann U."/>
            <person name="Louis P."/>
            <person name="Goesmann A."/>
            <person name="Henrissat B."/>
            <person name="Duncan S.H."/>
            <person name="Flint H.J."/>
        </authorList>
    </citation>
    <scope>NUCLEOTIDE SEQUENCE</scope>
    <source>
        <strain evidence="3">NBRC 103855</strain>
    </source>
</reference>
<organism evidence="3 4">
    <name type="scientific">Devosia yakushimensis</name>
    <dbReference type="NCBI Taxonomy" id="470028"/>
    <lineage>
        <taxon>Bacteria</taxon>
        <taxon>Pseudomonadati</taxon>
        <taxon>Pseudomonadota</taxon>
        <taxon>Alphaproteobacteria</taxon>
        <taxon>Hyphomicrobiales</taxon>
        <taxon>Devosiaceae</taxon>
        <taxon>Devosia</taxon>
    </lineage>
</organism>
<keyword evidence="1" id="KW-0456">Lyase</keyword>
<dbReference type="RefSeq" id="WP_284389291.1">
    <property type="nucleotide sequence ID" value="NZ_BSNG01000001.1"/>
</dbReference>
<protein>
    <submittedName>
        <fullName evidence="3">Amidohydrolase</fullName>
    </submittedName>
</protein>
<dbReference type="InterPro" id="IPR032465">
    <property type="entry name" value="ACMSD"/>
</dbReference>
<dbReference type="InterPro" id="IPR006680">
    <property type="entry name" value="Amidohydro-rel"/>
</dbReference>
<evidence type="ECO:0000313" key="4">
    <source>
        <dbReference type="Proteomes" id="UP001161406"/>
    </source>
</evidence>
<evidence type="ECO:0000256" key="1">
    <source>
        <dbReference type="ARBA" id="ARBA00023239"/>
    </source>
</evidence>
<reference evidence="3" key="2">
    <citation type="submission" date="2023-01" db="EMBL/GenBank/DDBJ databases">
        <title>Draft genome sequence of Devosia yakushimensis strain NBRC 103855.</title>
        <authorList>
            <person name="Sun Q."/>
            <person name="Mori K."/>
        </authorList>
    </citation>
    <scope>NUCLEOTIDE SEQUENCE</scope>
    <source>
        <strain evidence="3">NBRC 103855</strain>
    </source>
</reference>
<name>A0ABQ5UCY8_9HYPH</name>
<dbReference type="Gene3D" id="3.20.20.140">
    <property type="entry name" value="Metal-dependent hydrolases"/>
    <property type="match status" value="1"/>
</dbReference>
<dbReference type="Proteomes" id="UP001161406">
    <property type="component" value="Unassembled WGS sequence"/>
</dbReference>
<keyword evidence="4" id="KW-1185">Reference proteome</keyword>
<dbReference type="CDD" id="cd01292">
    <property type="entry name" value="metallo-dependent_hydrolases"/>
    <property type="match status" value="1"/>
</dbReference>
<sequence length="317" mass="33205">MSTPLDIVDIHTHLWPPAWGPGGKYAKPAGAFSPEIYRKITTPAALVEEFAAAGVSLAVVTSTIESLFGAEGAVDFAAIREANEWLAELAANQPSLAAFAVTDVFAGDESAREAERAIVNLGLSGLVIDSSRNGKFLADPSARPTLEVAARHRVPVFVHPVAHPNSDVLIAGAGMLGNSLGRGLMNGVAFLSIIQSPILQELPDLHLIFATLGLGGIVQAARGGLYGRAERKHQPRPNIYFDTMGDDPAIVRTLVGFFGADRVLAGTDWPILPALQAQSLAANLTEAGLSDADQRLVAGGNARLLLGLRDAKAEAAE</sequence>
<dbReference type="InterPro" id="IPR032466">
    <property type="entry name" value="Metal_Hydrolase"/>
</dbReference>
<feature type="domain" description="Amidohydrolase-related" evidence="2">
    <location>
        <begin position="8"/>
        <end position="308"/>
    </location>
</feature>
<dbReference type="PANTHER" id="PTHR21240">
    <property type="entry name" value="2-AMINO-3-CARBOXYLMUCONATE-6-SEMIALDEHYDE DECARBOXYLASE"/>
    <property type="match status" value="1"/>
</dbReference>
<evidence type="ECO:0000313" key="3">
    <source>
        <dbReference type="EMBL" id="GLQ09478.1"/>
    </source>
</evidence>
<proteinExistence type="predicted"/>